<dbReference type="EMBL" id="BQNB010019062">
    <property type="protein sequence ID" value="GJT81201.1"/>
    <property type="molecule type" value="Genomic_DNA"/>
</dbReference>
<dbReference type="PANTHER" id="PTHR11439">
    <property type="entry name" value="GAG-POL-RELATED RETROTRANSPOSON"/>
    <property type="match status" value="1"/>
</dbReference>
<protein>
    <recommendedName>
        <fullName evidence="3">Reverse transcriptase Ty1/copia-type domain-containing protein</fullName>
    </recommendedName>
</protein>
<gene>
    <name evidence="1" type="ORF">Tco_1055543</name>
</gene>
<name>A0ABQ5GZY3_9ASTR</name>
<comment type="caution">
    <text evidence="1">The sequence shown here is derived from an EMBL/GenBank/DDBJ whole genome shotgun (WGS) entry which is preliminary data.</text>
</comment>
<evidence type="ECO:0000313" key="2">
    <source>
        <dbReference type="Proteomes" id="UP001151760"/>
    </source>
</evidence>
<reference evidence="1" key="2">
    <citation type="submission" date="2022-01" db="EMBL/GenBank/DDBJ databases">
        <authorList>
            <person name="Yamashiro T."/>
            <person name="Shiraishi A."/>
            <person name="Satake H."/>
            <person name="Nakayama K."/>
        </authorList>
    </citation>
    <scope>NUCLEOTIDE SEQUENCE</scope>
</reference>
<evidence type="ECO:0008006" key="3">
    <source>
        <dbReference type="Google" id="ProtNLM"/>
    </source>
</evidence>
<organism evidence="1 2">
    <name type="scientific">Tanacetum coccineum</name>
    <dbReference type="NCBI Taxonomy" id="301880"/>
    <lineage>
        <taxon>Eukaryota</taxon>
        <taxon>Viridiplantae</taxon>
        <taxon>Streptophyta</taxon>
        <taxon>Embryophyta</taxon>
        <taxon>Tracheophyta</taxon>
        <taxon>Spermatophyta</taxon>
        <taxon>Magnoliopsida</taxon>
        <taxon>eudicotyledons</taxon>
        <taxon>Gunneridae</taxon>
        <taxon>Pentapetalae</taxon>
        <taxon>asterids</taxon>
        <taxon>campanulids</taxon>
        <taxon>Asterales</taxon>
        <taxon>Asteraceae</taxon>
        <taxon>Asteroideae</taxon>
        <taxon>Anthemideae</taxon>
        <taxon>Anthemidinae</taxon>
        <taxon>Tanacetum</taxon>
    </lineage>
</organism>
<sequence>MNDEIFFNQSKYIGEMLKKVGLENFKVTKTPMSRKRVLTLDKDNESTDSTKYRGMIGSLLYLTASRPDIMFSVCLCARFQEDPKVSHLKAVKRIFRYITGTQHLGLWYPKDTGVNVLVYANSDHASDVVDRKSTSGICTFVGSFLTSWSLKKQTARANSITKSGYVATGRACQ</sequence>
<proteinExistence type="predicted"/>
<accession>A0ABQ5GZY3</accession>
<evidence type="ECO:0000313" key="1">
    <source>
        <dbReference type="EMBL" id="GJT81201.1"/>
    </source>
</evidence>
<keyword evidence="2" id="KW-1185">Reference proteome</keyword>
<dbReference type="Proteomes" id="UP001151760">
    <property type="component" value="Unassembled WGS sequence"/>
</dbReference>
<reference evidence="1" key="1">
    <citation type="journal article" date="2022" name="Int. J. Mol. Sci.">
        <title>Draft Genome of Tanacetum Coccineum: Genomic Comparison of Closely Related Tanacetum-Family Plants.</title>
        <authorList>
            <person name="Yamashiro T."/>
            <person name="Shiraishi A."/>
            <person name="Nakayama K."/>
            <person name="Satake H."/>
        </authorList>
    </citation>
    <scope>NUCLEOTIDE SEQUENCE</scope>
</reference>
<dbReference type="PANTHER" id="PTHR11439:SF486">
    <property type="entry name" value="RLK (RECEPTOR-LIKE KINASE) PROTEIN, PUTATIVE-RELATED"/>
    <property type="match status" value="1"/>
</dbReference>